<dbReference type="AlphaFoldDB" id="A0A1F6D131"/>
<evidence type="ECO:0000313" key="4">
    <source>
        <dbReference type="Proteomes" id="UP000177659"/>
    </source>
</evidence>
<protein>
    <recommendedName>
        <fullName evidence="2">DUF2726 domain-containing protein</fullName>
    </recommendedName>
</protein>
<accession>A0A1F6D131</accession>
<name>A0A1F6D131_9BACT</name>
<organism evidence="3 4">
    <name type="scientific">Candidatus Kaiserbacteria bacterium RIFCSPHIGHO2_02_FULL_49_11</name>
    <dbReference type="NCBI Taxonomy" id="1798489"/>
    <lineage>
        <taxon>Bacteria</taxon>
        <taxon>Candidatus Kaiseribacteriota</taxon>
    </lineage>
</organism>
<reference evidence="3 4" key="1">
    <citation type="journal article" date="2016" name="Nat. Commun.">
        <title>Thousands of microbial genomes shed light on interconnected biogeochemical processes in an aquifer system.</title>
        <authorList>
            <person name="Anantharaman K."/>
            <person name="Brown C.T."/>
            <person name="Hug L.A."/>
            <person name="Sharon I."/>
            <person name="Castelle C.J."/>
            <person name="Probst A.J."/>
            <person name="Thomas B.C."/>
            <person name="Singh A."/>
            <person name="Wilkins M.J."/>
            <person name="Karaoz U."/>
            <person name="Brodie E.L."/>
            <person name="Williams K.H."/>
            <person name="Hubbard S.S."/>
            <person name="Banfield J.F."/>
        </authorList>
    </citation>
    <scope>NUCLEOTIDE SEQUENCE [LARGE SCALE GENOMIC DNA]</scope>
</reference>
<evidence type="ECO:0000259" key="2">
    <source>
        <dbReference type="Pfam" id="PF10881"/>
    </source>
</evidence>
<feature type="domain" description="DUF2726" evidence="2">
    <location>
        <begin position="44"/>
        <end position="161"/>
    </location>
</feature>
<evidence type="ECO:0000313" key="3">
    <source>
        <dbReference type="EMBL" id="OGG55136.1"/>
    </source>
</evidence>
<dbReference type="Proteomes" id="UP000177659">
    <property type="component" value="Unassembled WGS sequence"/>
</dbReference>
<dbReference type="InterPro" id="IPR024402">
    <property type="entry name" value="DUF2726"/>
</dbReference>
<feature type="transmembrane region" description="Helical" evidence="1">
    <location>
        <begin position="6"/>
        <end position="25"/>
    </location>
</feature>
<comment type="caution">
    <text evidence="3">The sequence shown here is derived from an EMBL/GenBank/DDBJ whole genome shotgun (WGS) entry which is preliminary data.</text>
</comment>
<keyword evidence="1" id="KW-0812">Transmembrane</keyword>
<dbReference type="Gene3D" id="3.40.960.10">
    <property type="entry name" value="VSR Endonuclease"/>
    <property type="match status" value="1"/>
</dbReference>
<dbReference type="EMBL" id="MFLC01000015">
    <property type="protein sequence ID" value="OGG55136.1"/>
    <property type="molecule type" value="Genomic_DNA"/>
</dbReference>
<gene>
    <name evidence="3" type="ORF">A3D62_00845</name>
</gene>
<proteinExistence type="predicted"/>
<keyword evidence="1" id="KW-1133">Transmembrane helix</keyword>
<evidence type="ECO:0000256" key="1">
    <source>
        <dbReference type="SAM" id="Phobius"/>
    </source>
</evidence>
<keyword evidence="1" id="KW-0472">Membrane</keyword>
<dbReference type="Pfam" id="PF10881">
    <property type="entry name" value="DUF2726"/>
    <property type="match status" value="1"/>
</dbReference>
<sequence>MTNLYIIAGTVIVLLAIVAVLKMKFEGGDDEQRKYQYKKRDFFMTRAEHECYDALVSAVGNEYLIFAQVHLPTLVDNKVVGQNWRGAFRHISEKSVDFVLCDKAYISPKLAIELDDKTHERPERQSRDHEVERILQDAGVPLLRLENHGRFNPSELAQKIKEVLK</sequence>